<dbReference type="PANTHER" id="PTHR44943">
    <property type="entry name" value="CELLULOSE SYNTHASE OPERON PROTEIN C"/>
    <property type="match status" value="1"/>
</dbReference>
<dbReference type="GO" id="GO:0051301">
    <property type="term" value="P:cell division"/>
    <property type="evidence" value="ECO:0007669"/>
    <property type="project" value="UniProtKB-KW"/>
</dbReference>
<sequence>MKKFLFLQIFIVLSLAISCVTPLYGAGEFSKHYNKGIEFYKQGKYDQAGKSFEAAIKIKPNDVYALYGLGNTHYCKAKYDDAVKIYTRAININPDYAKVHYSLSLAYSKLGRTGEAEKEKAIFRQLSQGGKSGKKTKTRVKSSQTRKGHKKSLQADSTLKKTLTKTRPERRAPTRTTSKKEEVKPKAKKSVSKVQKAPATSTRRSTKKDDSHSIFKGYTGETQKTDKRAFSKKYKEKYGISTGSFDNIKLYIQEKWYSSRLNKIWICIAGYVLATQIWLCAVTFFVLIIWRIREKT</sequence>
<evidence type="ECO:0000256" key="3">
    <source>
        <dbReference type="PROSITE-ProRule" id="PRU00339"/>
    </source>
</evidence>
<evidence type="ECO:0000313" key="6">
    <source>
        <dbReference type="EMBL" id="MBS1259204.1"/>
    </source>
</evidence>
<dbReference type="InterPro" id="IPR011990">
    <property type="entry name" value="TPR-like_helical_dom_sf"/>
</dbReference>
<keyword evidence="5" id="KW-1133">Transmembrane helix</keyword>
<gene>
    <name evidence="6" type="ORF">MAG551_02271</name>
</gene>
<evidence type="ECO:0000256" key="5">
    <source>
        <dbReference type="SAM" id="Phobius"/>
    </source>
</evidence>
<keyword evidence="6" id="KW-0131">Cell cycle</keyword>
<feature type="region of interest" description="Disordered" evidence="4">
    <location>
        <begin position="123"/>
        <end position="218"/>
    </location>
</feature>
<dbReference type="EMBL" id="JAANXD010000085">
    <property type="protein sequence ID" value="MBS1259204.1"/>
    <property type="molecule type" value="Genomic_DNA"/>
</dbReference>
<comment type="caution">
    <text evidence="6">The sequence shown here is derived from an EMBL/GenBank/DDBJ whole genome shotgun (WGS) entry which is preliminary data.</text>
</comment>
<dbReference type="AlphaFoldDB" id="A0A941W456"/>
<dbReference type="SMART" id="SM00028">
    <property type="entry name" value="TPR"/>
    <property type="match status" value="2"/>
</dbReference>
<dbReference type="InterPro" id="IPR019734">
    <property type="entry name" value="TPR_rpt"/>
</dbReference>
<reference evidence="6" key="1">
    <citation type="journal article" date="2021" name="ISME J.">
        <title>Fine-scale metabolic discontinuity in a stratified prokaryote microbiome of a Red Sea deep halocline.</title>
        <authorList>
            <person name="Michoud G."/>
            <person name="Ngugi D.K."/>
            <person name="Barozzi A."/>
            <person name="Merlino G."/>
            <person name="Calleja M.L."/>
            <person name="Delgado-Huertas A."/>
            <person name="Moran X.A.G."/>
            <person name="Daffonchio D."/>
        </authorList>
    </citation>
    <scope>NUCLEOTIDE SEQUENCE</scope>
    <source>
        <strain evidence="6">SuakinDeep_MAG55_1</strain>
    </source>
</reference>
<keyword evidence="6" id="KW-0132">Cell division</keyword>
<dbReference type="InterPro" id="IPR051685">
    <property type="entry name" value="Ycf3/AcsC/BcsC/TPR_MFPF"/>
</dbReference>
<feature type="repeat" description="TPR" evidence="3">
    <location>
        <begin position="63"/>
        <end position="96"/>
    </location>
</feature>
<organism evidence="6 7">
    <name type="scientific">Candidatus Scalindua arabica</name>
    <dbReference type="NCBI Taxonomy" id="1127984"/>
    <lineage>
        <taxon>Bacteria</taxon>
        <taxon>Pseudomonadati</taxon>
        <taxon>Planctomycetota</taxon>
        <taxon>Candidatus Brocadiia</taxon>
        <taxon>Candidatus Brocadiales</taxon>
        <taxon>Candidatus Scalinduaceae</taxon>
        <taxon>Candidatus Scalindua</taxon>
    </lineage>
</organism>
<name>A0A941W456_9BACT</name>
<dbReference type="PROSITE" id="PS50005">
    <property type="entry name" value="TPR"/>
    <property type="match status" value="2"/>
</dbReference>
<proteinExistence type="predicted"/>
<feature type="repeat" description="TPR" evidence="3">
    <location>
        <begin position="29"/>
        <end position="62"/>
    </location>
</feature>
<accession>A0A941W456</accession>
<dbReference type="PANTHER" id="PTHR44943:SF8">
    <property type="entry name" value="TPR REPEAT-CONTAINING PROTEIN MJ0263"/>
    <property type="match status" value="1"/>
</dbReference>
<dbReference type="PROSITE" id="PS51257">
    <property type="entry name" value="PROKAR_LIPOPROTEIN"/>
    <property type="match status" value="1"/>
</dbReference>
<feature type="compositionally biased region" description="Basic and acidic residues" evidence="4">
    <location>
        <begin position="166"/>
        <end position="185"/>
    </location>
</feature>
<dbReference type="Gene3D" id="1.25.40.10">
    <property type="entry name" value="Tetratricopeptide repeat domain"/>
    <property type="match status" value="1"/>
</dbReference>
<keyword evidence="5" id="KW-0472">Membrane</keyword>
<keyword evidence="1" id="KW-0677">Repeat</keyword>
<evidence type="ECO:0000256" key="4">
    <source>
        <dbReference type="SAM" id="MobiDB-lite"/>
    </source>
</evidence>
<evidence type="ECO:0000313" key="7">
    <source>
        <dbReference type="Proteomes" id="UP000722750"/>
    </source>
</evidence>
<protein>
    <submittedName>
        <fullName evidence="6">Cell division coordinator CpoB</fullName>
    </submittedName>
</protein>
<dbReference type="Pfam" id="PF13414">
    <property type="entry name" value="TPR_11"/>
    <property type="match status" value="2"/>
</dbReference>
<keyword evidence="2 3" id="KW-0802">TPR repeat</keyword>
<evidence type="ECO:0000256" key="1">
    <source>
        <dbReference type="ARBA" id="ARBA00022737"/>
    </source>
</evidence>
<feature type="transmembrane region" description="Helical" evidence="5">
    <location>
        <begin position="268"/>
        <end position="290"/>
    </location>
</feature>
<feature type="compositionally biased region" description="Basic residues" evidence="4">
    <location>
        <begin position="132"/>
        <end position="152"/>
    </location>
</feature>
<dbReference type="Proteomes" id="UP000722750">
    <property type="component" value="Unassembled WGS sequence"/>
</dbReference>
<evidence type="ECO:0000256" key="2">
    <source>
        <dbReference type="ARBA" id="ARBA00022803"/>
    </source>
</evidence>
<dbReference type="PROSITE" id="PS50293">
    <property type="entry name" value="TPR_REGION"/>
    <property type="match status" value="1"/>
</dbReference>
<dbReference type="SUPFAM" id="SSF48452">
    <property type="entry name" value="TPR-like"/>
    <property type="match status" value="1"/>
</dbReference>
<keyword evidence="5" id="KW-0812">Transmembrane</keyword>